<organism evidence="1 2">
    <name type="scientific">Mesorhizobium robiniae</name>
    <dbReference type="NCBI Taxonomy" id="559315"/>
    <lineage>
        <taxon>Bacteria</taxon>
        <taxon>Pseudomonadati</taxon>
        <taxon>Pseudomonadota</taxon>
        <taxon>Alphaproteobacteria</taxon>
        <taxon>Hyphomicrobiales</taxon>
        <taxon>Phyllobacteriaceae</taxon>
        <taxon>Mesorhizobium</taxon>
    </lineage>
</organism>
<name>A0ABV2GGU9_9HYPH</name>
<gene>
    <name evidence="1" type="ORF">ABID19_000519</name>
</gene>
<dbReference type="Proteomes" id="UP001549204">
    <property type="component" value="Unassembled WGS sequence"/>
</dbReference>
<keyword evidence="2" id="KW-1185">Reference proteome</keyword>
<reference evidence="1 2" key="1">
    <citation type="submission" date="2024-06" db="EMBL/GenBank/DDBJ databases">
        <title>Genomic Encyclopedia of Type Strains, Phase IV (KMG-IV): sequencing the most valuable type-strain genomes for metagenomic binning, comparative biology and taxonomic classification.</title>
        <authorList>
            <person name="Goeker M."/>
        </authorList>
    </citation>
    <scope>NUCLEOTIDE SEQUENCE [LARGE SCALE GENOMIC DNA]</scope>
    <source>
        <strain evidence="1 2">DSM 100022</strain>
    </source>
</reference>
<dbReference type="EMBL" id="JBEPMC010000001">
    <property type="protein sequence ID" value="MET3577504.1"/>
    <property type="molecule type" value="Genomic_DNA"/>
</dbReference>
<evidence type="ECO:0000313" key="1">
    <source>
        <dbReference type="EMBL" id="MET3577504.1"/>
    </source>
</evidence>
<accession>A0ABV2GGU9</accession>
<comment type="caution">
    <text evidence="1">The sequence shown here is derived from an EMBL/GenBank/DDBJ whole genome shotgun (WGS) entry which is preliminary data.</text>
</comment>
<sequence length="143" mass="15787">MTTASSPYTQSDVTRVRLDADGRDVSILEQDVFLSREGDELAARGLGIDIAGQRGLTGANCGFLFWAVSAPFHCELIGINDCVELPRKTKSDPHTDRLFERLRKHSDLLGSWAGTPAWVSMNDRYAAAEKFVPDTNSFQEVPL</sequence>
<proteinExistence type="predicted"/>
<evidence type="ECO:0000313" key="2">
    <source>
        <dbReference type="Proteomes" id="UP001549204"/>
    </source>
</evidence>
<protein>
    <submittedName>
        <fullName evidence="1">Uncharacterized protein</fullName>
    </submittedName>
</protein>